<name>A0A3M7QS43_BRAPC</name>
<proteinExistence type="predicted"/>
<keyword evidence="1" id="KW-1133">Transmembrane helix</keyword>
<organism evidence="2 3">
    <name type="scientific">Brachionus plicatilis</name>
    <name type="common">Marine rotifer</name>
    <name type="synonym">Brachionus muelleri</name>
    <dbReference type="NCBI Taxonomy" id="10195"/>
    <lineage>
        <taxon>Eukaryota</taxon>
        <taxon>Metazoa</taxon>
        <taxon>Spiralia</taxon>
        <taxon>Gnathifera</taxon>
        <taxon>Rotifera</taxon>
        <taxon>Eurotatoria</taxon>
        <taxon>Monogononta</taxon>
        <taxon>Pseudotrocha</taxon>
        <taxon>Ploima</taxon>
        <taxon>Brachionidae</taxon>
        <taxon>Brachionus</taxon>
    </lineage>
</organism>
<protein>
    <submittedName>
        <fullName evidence="2">Uncharacterized protein</fullName>
    </submittedName>
</protein>
<comment type="caution">
    <text evidence="2">The sequence shown here is derived from an EMBL/GenBank/DDBJ whole genome shotgun (WGS) entry which is preliminary data.</text>
</comment>
<evidence type="ECO:0000313" key="2">
    <source>
        <dbReference type="EMBL" id="RNA14216.1"/>
    </source>
</evidence>
<evidence type="ECO:0000313" key="3">
    <source>
        <dbReference type="Proteomes" id="UP000276133"/>
    </source>
</evidence>
<evidence type="ECO:0000256" key="1">
    <source>
        <dbReference type="SAM" id="Phobius"/>
    </source>
</evidence>
<keyword evidence="3" id="KW-1185">Reference proteome</keyword>
<accession>A0A3M7QS43</accession>
<keyword evidence="1" id="KW-0812">Transmembrane</keyword>
<dbReference type="Proteomes" id="UP000276133">
    <property type="component" value="Unassembled WGS sequence"/>
</dbReference>
<reference evidence="2 3" key="1">
    <citation type="journal article" date="2018" name="Sci. Rep.">
        <title>Genomic signatures of local adaptation to the degree of environmental predictability in rotifers.</title>
        <authorList>
            <person name="Franch-Gras L."/>
            <person name="Hahn C."/>
            <person name="Garcia-Roger E.M."/>
            <person name="Carmona M.J."/>
            <person name="Serra M."/>
            <person name="Gomez A."/>
        </authorList>
    </citation>
    <scope>NUCLEOTIDE SEQUENCE [LARGE SCALE GENOMIC DNA]</scope>
    <source>
        <strain evidence="2">HYR1</strain>
    </source>
</reference>
<dbReference type="EMBL" id="REGN01005238">
    <property type="protein sequence ID" value="RNA14216.1"/>
    <property type="molecule type" value="Genomic_DNA"/>
</dbReference>
<dbReference type="InterPro" id="IPR038765">
    <property type="entry name" value="Papain-like_cys_pep_sf"/>
</dbReference>
<dbReference type="AlphaFoldDB" id="A0A3M7QS43"/>
<dbReference type="SUPFAM" id="SSF54001">
    <property type="entry name" value="Cysteine proteinases"/>
    <property type="match status" value="1"/>
</dbReference>
<feature type="transmembrane region" description="Helical" evidence="1">
    <location>
        <begin position="6"/>
        <end position="25"/>
    </location>
</feature>
<keyword evidence="1" id="KW-0472">Membrane</keyword>
<gene>
    <name evidence="2" type="ORF">BpHYR1_004312</name>
</gene>
<sequence length="87" mass="9706">MVQIVCLYPIISQLRVLLLILMYLMNHILSKWLMLKITGSINGGSRFIEINHIPVSKQNGSIDCGLFALGYALVLAMDIDPEMSSIL</sequence>